<name>A0A8J3CV06_9BACT</name>
<dbReference type="RefSeq" id="WP_189579319.1">
    <property type="nucleotide sequence ID" value="NZ_BMYF01000004.1"/>
</dbReference>
<dbReference type="SUPFAM" id="SSF54534">
    <property type="entry name" value="FKBP-like"/>
    <property type="match status" value="2"/>
</dbReference>
<dbReference type="AlphaFoldDB" id="A0A8J3CV06"/>
<keyword evidence="2 4" id="KW-0413">Isomerase</keyword>
<organism evidence="4 5">
    <name type="scientific">Mongoliitalea lutea</name>
    <dbReference type="NCBI Taxonomy" id="849756"/>
    <lineage>
        <taxon>Bacteria</taxon>
        <taxon>Pseudomonadati</taxon>
        <taxon>Bacteroidota</taxon>
        <taxon>Cytophagia</taxon>
        <taxon>Cytophagales</taxon>
        <taxon>Cyclobacteriaceae</taxon>
        <taxon>Mongoliitalea</taxon>
    </lineage>
</organism>
<feature type="domain" description="PpiC" evidence="3">
    <location>
        <begin position="293"/>
        <end position="390"/>
    </location>
</feature>
<accession>A0A8J3CV06</accession>
<evidence type="ECO:0000259" key="3">
    <source>
        <dbReference type="PROSITE" id="PS50198"/>
    </source>
</evidence>
<dbReference type="Proteomes" id="UP000642809">
    <property type="component" value="Unassembled WGS sequence"/>
</dbReference>
<comment type="caution">
    <text evidence="4">The sequence shown here is derived from an EMBL/GenBank/DDBJ whole genome shotgun (WGS) entry which is preliminary data.</text>
</comment>
<dbReference type="InterPro" id="IPR027304">
    <property type="entry name" value="Trigger_fact/SurA_dom_sf"/>
</dbReference>
<dbReference type="Pfam" id="PF00639">
    <property type="entry name" value="Rotamase"/>
    <property type="match status" value="2"/>
</dbReference>
<keyword evidence="2" id="KW-0697">Rotamase</keyword>
<evidence type="ECO:0000256" key="1">
    <source>
        <dbReference type="ARBA" id="ARBA00022729"/>
    </source>
</evidence>
<gene>
    <name evidence="4" type="ORF">GCM10008106_09540</name>
</gene>
<dbReference type="InterPro" id="IPR050280">
    <property type="entry name" value="OMP_Chaperone_SurA"/>
</dbReference>
<protein>
    <submittedName>
        <fullName evidence="4">Peptidylprolyl isomerase</fullName>
    </submittedName>
</protein>
<dbReference type="PANTHER" id="PTHR47637">
    <property type="entry name" value="CHAPERONE SURA"/>
    <property type="match status" value="1"/>
</dbReference>
<dbReference type="EMBL" id="BMYF01000004">
    <property type="protein sequence ID" value="GHB30735.1"/>
    <property type="molecule type" value="Genomic_DNA"/>
</dbReference>
<evidence type="ECO:0000313" key="4">
    <source>
        <dbReference type="EMBL" id="GHB30735.1"/>
    </source>
</evidence>
<dbReference type="SUPFAM" id="SSF109998">
    <property type="entry name" value="Triger factor/SurA peptide-binding domain-like"/>
    <property type="match status" value="1"/>
</dbReference>
<dbReference type="InterPro" id="IPR046357">
    <property type="entry name" value="PPIase_dom_sf"/>
</dbReference>
<proteinExistence type="predicted"/>
<dbReference type="Gene3D" id="3.10.50.40">
    <property type="match status" value="2"/>
</dbReference>
<evidence type="ECO:0000313" key="5">
    <source>
        <dbReference type="Proteomes" id="UP000642809"/>
    </source>
</evidence>
<evidence type="ECO:0000256" key="2">
    <source>
        <dbReference type="PROSITE-ProRule" id="PRU00278"/>
    </source>
</evidence>
<sequence>MNKLKLTVGWLFFIGIIGLAHSQEQEEKKESPSTPPTGQIIDKIVAKVNNYILLESEVQQAFIEAVASQSQQGFEAPTRCEVFESLLINKLMVAKAELDSVMVSDAEVIFEADQRFSMMMQQFGGDENILIEAYGKTADQMKSEIESALREQKVIGKMQQKIIADLTVSPAEVRRFFNAIPRDSLPFFSAEVTVGQIVRKPIVNEKAKEEVRKRMLNFKRMIEDGLTDFQSLAREYSEDPMSAIQGGELGFFRRGELAPEFEATALGLRPGEISDPVETMFGIHMIQLLERRGNSYNSRHILIKPQPSEDDILKAERFLDSLRTEIMAGKIEFPKAAKDHSNDRATSDNGGFFADPMTQSNRLTLRTLEDPILYFTLDTMKVGSITKPIRFEDEREGPQVRILYYKQRYPAHRANLTDDYEKLKAATRRKKEEELLSRWFLSAKEEVFIDIDPSYDRCNALQDR</sequence>
<keyword evidence="5" id="KW-1185">Reference proteome</keyword>
<dbReference type="PROSITE" id="PS50198">
    <property type="entry name" value="PPIC_PPIASE_2"/>
    <property type="match status" value="2"/>
</dbReference>
<dbReference type="PANTHER" id="PTHR47637:SF1">
    <property type="entry name" value="CHAPERONE SURA"/>
    <property type="match status" value="1"/>
</dbReference>
<dbReference type="GO" id="GO:0003755">
    <property type="term" value="F:peptidyl-prolyl cis-trans isomerase activity"/>
    <property type="evidence" value="ECO:0007669"/>
    <property type="project" value="UniProtKB-KW"/>
</dbReference>
<dbReference type="Gene3D" id="1.10.4030.10">
    <property type="entry name" value="Porin chaperone SurA, peptide-binding domain"/>
    <property type="match status" value="1"/>
</dbReference>
<reference evidence="4" key="1">
    <citation type="journal article" date="2014" name="Int. J. Syst. Evol. Microbiol.">
        <title>Complete genome sequence of Corynebacterium casei LMG S-19264T (=DSM 44701T), isolated from a smear-ripened cheese.</title>
        <authorList>
            <consortium name="US DOE Joint Genome Institute (JGI-PGF)"/>
            <person name="Walter F."/>
            <person name="Albersmeier A."/>
            <person name="Kalinowski J."/>
            <person name="Ruckert C."/>
        </authorList>
    </citation>
    <scope>NUCLEOTIDE SEQUENCE</scope>
    <source>
        <strain evidence="4">KCTC 23224</strain>
    </source>
</reference>
<feature type="domain" description="PpiC" evidence="3">
    <location>
        <begin position="189"/>
        <end position="290"/>
    </location>
</feature>
<keyword evidence="1" id="KW-0732">Signal</keyword>
<reference evidence="4" key="2">
    <citation type="submission" date="2020-09" db="EMBL/GenBank/DDBJ databases">
        <authorList>
            <person name="Sun Q."/>
            <person name="Kim S."/>
        </authorList>
    </citation>
    <scope>NUCLEOTIDE SEQUENCE</scope>
    <source>
        <strain evidence="4">KCTC 23224</strain>
    </source>
</reference>
<dbReference type="InterPro" id="IPR000297">
    <property type="entry name" value="PPIase_PpiC"/>
</dbReference>